<feature type="compositionally biased region" description="Low complexity" evidence="1">
    <location>
        <begin position="30"/>
        <end position="51"/>
    </location>
</feature>
<evidence type="ECO:0000313" key="3">
    <source>
        <dbReference type="EMBL" id="MFB9472067.1"/>
    </source>
</evidence>
<reference evidence="3 4" key="1">
    <citation type="submission" date="2024-09" db="EMBL/GenBank/DDBJ databases">
        <authorList>
            <person name="Sun Q."/>
            <person name="Mori K."/>
        </authorList>
    </citation>
    <scope>NUCLEOTIDE SEQUENCE [LARGE SCALE GENOMIC DNA]</scope>
    <source>
        <strain evidence="3 4">JCM 3324</strain>
    </source>
</reference>
<feature type="signal peptide" evidence="2">
    <location>
        <begin position="1"/>
        <end position="27"/>
    </location>
</feature>
<dbReference type="Proteomes" id="UP001589568">
    <property type="component" value="Unassembled WGS sequence"/>
</dbReference>
<dbReference type="RefSeq" id="WP_364380552.1">
    <property type="nucleotide sequence ID" value="NZ_JBHMCF010000020.1"/>
</dbReference>
<protein>
    <recommendedName>
        <fullName evidence="5">DUF320 domain-containing protein</fullName>
    </recommendedName>
</protein>
<feature type="region of interest" description="Disordered" evidence="1">
    <location>
        <begin position="64"/>
        <end position="87"/>
    </location>
</feature>
<feature type="chain" id="PRO_5045179442" description="DUF320 domain-containing protein" evidence="2">
    <location>
        <begin position="28"/>
        <end position="87"/>
    </location>
</feature>
<proteinExistence type="predicted"/>
<gene>
    <name evidence="3" type="ORF">ACFFR3_21340</name>
</gene>
<accession>A0ABV5NPB6</accession>
<evidence type="ECO:0000313" key="4">
    <source>
        <dbReference type="Proteomes" id="UP001589568"/>
    </source>
</evidence>
<keyword evidence="2" id="KW-0732">Signal</keyword>
<evidence type="ECO:0000256" key="2">
    <source>
        <dbReference type="SAM" id="SignalP"/>
    </source>
</evidence>
<feature type="compositionally biased region" description="Low complexity" evidence="1">
    <location>
        <begin position="65"/>
        <end position="80"/>
    </location>
</feature>
<name>A0ABV5NPB6_9ACTN</name>
<comment type="caution">
    <text evidence="3">The sequence shown here is derived from an EMBL/GenBank/DDBJ whole genome shotgun (WGS) entry which is preliminary data.</text>
</comment>
<sequence>MMKKLCVTGVIAATAAGVTLLSAPAYADTNAGNSSRNASSSQSGNNFGNVVNVNVSGGRGATSFNNVNGNAVTGTNGSDVVVDDVVD</sequence>
<evidence type="ECO:0008006" key="5">
    <source>
        <dbReference type="Google" id="ProtNLM"/>
    </source>
</evidence>
<dbReference type="EMBL" id="JBHMCF010000020">
    <property type="protein sequence ID" value="MFB9472067.1"/>
    <property type="molecule type" value="Genomic_DNA"/>
</dbReference>
<organism evidence="3 4">
    <name type="scientific">Nonomuraea salmonea</name>
    <dbReference type="NCBI Taxonomy" id="46181"/>
    <lineage>
        <taxon>Bacteria</taxon>
        <taxon>Bacillati</taxon>
        <taxon>Actinomycetota</taxon>
        <taxon>Actinomycetes</taxon>
        <taxon>Streptosporangiales</taxon>
        <taxon>Streptosporangiaceae</taxon>
        <taxon>Nonomuraea</taxon>
    </lineage>
</organism>
<evidence type="ECO:0000256" key="1">
    <source>
        <dbReference type="SAM" id="MobiDB-lite"/>
    </source>
</evidence>
<feature type="region of interest" description="Disordered" evidence="1">
    <location>
        <begin position="29"/>
        <end position="51"/>
    </location>
</feature>
<keyword evidence="4" id="KW-1185">Reference proteome</keyword>